<organism evidence="2 3">
    <name type="scientific">Gossypium australe</name>
    <dbReference type="NCBI Taxonomy" id="47621"/>
    <lineage>
        <taxon>Eukaryota</taxon>
        <taxon>Viridiplantae</taxon>
        <taxon>Streptophyta</taxon>
        <taxon>Embryophyta</taxon>
        <taxon>Tracheophyta</taxon>
        <taxon>Spermatophyta</taxon>
        <taxon>Magnoliopsida</taxon>
        <taxon>eudicotyledons</taxon>
        <taxon>Gunneridae</taxon>
        <taxon>Pentapetalae</taxon>
        <taxon>rosids</taxon>
        <taxon>malvids</taxon>
        <taxon>Malvales</taxon>
        <taxon>Malvaceae</taxon>
        <taxon>Malvoideae</taxon>
        <taxon>Gossypium</taxon>
    </lineage>
</organism>
<dbReference type="Pfam" id="PF00078">
    <property type="entry name" value="RVT_1"/>
    <property type="match status" value="1"/>
</dbReference>
<dbReference type="PANTHER" id="PTHR31635">
    <property type="entry name" value="REVERSE TRANSCRIPTASE DOMAIN-CONTAINING PROTEIN-RELATED"/>
    <property type="match status" value="1"/>
</dbReference>
<sequence>MAVKLDMSKAYNRVEWGFLKEVMMRMGFAKDWVELILKCITAASYAININGKRGRIFQAIRGLRQGDPLNPFLFLLCSEELS</sequence>
<feature type="domain" description="Reverse transcriptase" evidence="1">
    <location>
        <begin position="1"/>
        <end position="82"/>
    </location>
</feature>
<dbReference type="PANTHER" id="PTHR31635:SF196">
    <property type="entry name" value="REVERSE TRANSCRIPTASE DOMAIN-CONTAINING PROTEIN-RELATED"/>
    <property type="match status" value="1"/>
</dbReference>
<keyword evidence="2" id="KW-0808">Transferase</keyword>
<name>A0A5B6WXU6_9ROSI</name>
<protein>
    <submittedName>
        <fullName evidence="2">Reverse transcriptase</fullName>
    </submittedName>
</protein>
<evidence type="ECO:0000313" key="3">
    <source>
        <dbReference type="Proteomes" id="UP000325315"/>
    </source>
</evidence>
<dbReference type="PROSITE" id="PS50878">
    <property type="entry name" value="RT_POL"/>
    <property type="match status" value="1"/>
</dbReference>
<keyword evidence="2" id="KW-0695">RNA-directed DNA polymerase</keyword>
<dbReference type="InterPro" id="IPR000477">
    <property type="entry name" value="RT_dom"/>
</dbReference>
<accession>A0A5B6WXU6</accession>
<keyword evidence="2" id="KW-0548">Nucleotidyltransferase</keyword>
<dbReference type="EMBL" id="SMMG02000001">
    <property type="protein sequence ID" value="KAA3486779.1"/>
    <property type="molecule type" value="Genomic_DNA"/>
</dbReference>
<evidence type="ECO:0000313" key="2">
    <source>
        <dbReference type="EMBL" id="KAA3486779.1"/>
    </source>
</evidence>
<comment type="caution">
    <text evidence="2">The sequence shown here is derived from an EMBL/GenBank/DDBJ whole genome shotgun (WGS) entry which is preliminary data.</text>
</comment>
<gene>
    <name evidence="2" type="ORF">EPI10_030653</name>
</gene>
<dbReference type="GO" id="GO:0003964">
    <property type="term" value="F:RNA-directed DNA polymerase activity"/>
    <property type="evidence" value="ECO:0007669"/>
    <property type="project" value="UniProtKB-KW"/>
</dbReference>
<evidence type="ECO:0000259" key="1">
    <source>
        <dbReference type="PROSITE" id="PS50878"/>
    </source>
</evidence>
<keyword evidence="3" id="KW-1185">Reference proteome</keyword>
<reference evidence="3" key="1">
    <citation type="journal article" date="2019" name="Plant Biotechnol. J.">
        <title>Genome sequencing of the Australian wild diploid species Gossypium australe highlights disease resistance and delayed gland morphogenesis.</title>
        <authorList>
            <person name="Cai Y."/>
            <person name="Cai X."/>
            <person name="Wang Q."/>
            <person name="Wang P."/>
            <person name="Zhang Y."/>
            <person name="Cai C."/>
            <person name="Xu Y."/>
            <person name="Wang K."/>
            <person name="Zhou Z."/>
            <person name="Wang C."/>
            <person name="Geng S."/>
            <person name="Li B."/>
            <person name="Dong Q."/>
            <person name="Hou Y."/>
            <person name="Wang H."/>
            <person name="Ai P."/>
            <person name="Liu Z."/>
            <person name="Yi F."/>
            <person name="Sun M."/>
            <person name="An G."/>
            <person name="Cheng J."/>
            <person name="Zhang Y."/>
            <person name="Shi Q."/>
            <person name="Xie Y."/>
            <person name="Shi X."/>
            <person name="Chang Y."/>
            <person name="Huang F."/>
            <person name="Chen Y."/>
            <person name="Hong S."/>
            <person name="Mi L."/>
            <person name="Sun Q."/>
            <person name="Zhang L."/>
            <person name="Zhou B."/>
            <person name="Peng R."/>
            <person name="Zhang X."/>
            <person name="Liu F."/>
        </authorList>
    </citation>
    <scope>NUCLEOTIDE SEQUENCE [LARGE SCALE GENOMIC DNA]</scope>
    <source>
        <strain evidence="3">cv. PA1801</strain>
    </source>
</reference>
<dbReference type="Proteomes" id="UP000325315">
    <property type="component" value="Unassembled WGS sequence"/>
</dbReference>
<dbReference type="AlphaFoldDB" id="A0A5B6WXU6"/>
<proteinExistence type="predicted"/>
<dbReference type="OrthoDB" id="1934719at2759"/>